<dbReference type="InterPro" id="IPR001845">
    <property type="entry name" value="HTH_ArsR_DNA-bd_dom"/>
</dbReference>
<dbReference type="GO" id="GO:0003700">
    <property type="term" value="F:DNA-binding transcription factor activity"/>
    <property type="evidence" value="ECO:0007669"/>
    <property type="project" value="InterPro"/>
</dbReference>
<dbReference type="AlphaFoldDB" id="A0A160T3W1"/>
<dbReference type="Proteomes" id="UP000215027">
    <property type="component" value="Chromosome I"/>
</dbReference>
<organism evidence="5 6">
    <name type="scientific">Candidatus Promineifilum breve</name>
    <dbReference type="NCBI Taxonomy" id="1806508"/>
    <lineage>
        <taxon>Bacteria</taxon>
        <taxon>Bacillati</taxon>
        <taxon>Chloroflexota</taxon>
        <taxon>Ardenticatenia</taxon>
        <taxon>Candidatus Promineifilales</taxon>
        <taxon>Candidatus Promineifilaceae</taxon>
        <taxon>Candidatus Promineifilum</taxon>
    </lineage>
</organism>
<keyword evidence="1" id="KW-0805">Transcription regulation</keyword>
<dbReference type="InterPro" id="IPR051081">
    <property type="entry name" value="HTH_MetalResp_TranReg"/>
</dbReference>
<dbReference type="InterPro" id="IPR011991">
    <property type="entry name" value="ArsR-like_HTH"/>
</dbReference>
<evidence type="ECO:0000256" key="1">
    <source>
        <dbReference type="ARBA" id="ARBA00023015"/>
    </source>
</evidence>
<dbReference type="RefSeq" id="WP_095044030.1">
    <property type="nucleotide sequence ID" value="NZ_LN890655.1"/>
</dbReference>
<dbReference type="KEGG" id="pbf:CFX0092_A2858"/>
<keyword evidence="2" id="KW-0238">DNA-binding</keyword>
<evidence type="ECO:0000259" key="4">
    <source>
        <dbReference type="PROSITE" id="PS50987"/>
    </source>
</evidence>
<evidence type="ECO:0000313" key="6">
    <source>
        <dbReference type="Proteomes" id="UP000215027"/>
    </source>
</evidence>
<protein>
    <submittedName>
        <fullName evidence="5">Transcriptional regulator, ArsR family</fullName>
    </submittedName>
</protein>
<dbReference type="GO" id="GO:0003677">
    <property type="term" value="F:DNA binding"/>
    <property type="evidence" value="ECO:0007669"/>
    <property type="project" value="UniProtKB-KW"/>
</dbReference>
<dbReference type="Pfam" id="PF01022">
    <property type="entry name" value="HTH_5"/>
    <property type="match status" value="1"/>
</dbReference>
<evidence type="ECO:0000256" key="3">
    <source>
        <dbReference type="ARBA" id="ARBA00023163"/>
    </source>
</evidence>
<keyword evidence="6" id="KW-1185">Reference proteome</keyword>
<sequence>MTTVRKESLSEEQFDQLLRFFQVFSNESRLKLIGHLAGGEKSVGELADVLNLKEPTVSHHLAELKGIGLVSARAEGTMRIYRLETKALETISKDIFARPNLAALVKPSELTEEERILRTWVKDGRIVDIPAQEKKKQILIRWVARQIDPARRWTEREFSEWLSQFNEDYAFLRRYLVDNHYMARENGIYWRTPESDPVL</sequence>
<dbReference type="PANTHER" id="PTHR33154">
    <property type="entry name" value="TRANSCRIPTIONAL REGULATOR, ARSR FAMILY"/>
    <property type="match status" value="1"/>
</dbReference>
<accession>A0A160T3W1</accession>
<dbReference type="OrthoDB" id="529288at2"/>
<name>A0A160T3W1_9CHLR</name>
<gene>
    <name evidence="5" type="ORF">CFX0092_A2858</name>
</gene>
<dbReference type="InterPro" id="IPR036388">
    <property type="entry name" value="WH-like_DNA-bd_sf"/>
</dbReference>
<dbReference type="InterPro" id="IPR018656">
    <property type="entry name" value="DUF2087"/>
</dbReference>
<dbReference type="PRINTS" id="PR00778">
    <property type="entry name" value="HTHARSR"/>
</dbReference>
<dbReference type="NCBIfam" id="NF033788">
    <property type="entry name" value="HTH_metalloreg"/>
    <property type="match status" value="1"/>
</dbReference>
<dbReference type="InterPro" id="IPR036390">
    <property type="entry name" value="WH_DNA-bd_sf"/>
</dbReference>
<dbReference type="SUPFAM" id="SSF46785">
    <property type="entry name" value="Winged helix' DNA-binding domain"/>
    <property type="match status" value="1"/>
</dbReference>
<dbReference type="SMART" id="SM00418">
    <property type="entry name" value="HTH_ARSR"/>
    <property type="match status" value="1"/>
</dbReference>
<keyword evidence="3" id="KW-0804">Transcription</keyword>
<dbReference type="Pfam" id="PF09860">
    <property type="entry name" value="DUF2087"/>
    <property type="match status" value="1"/>
</dbReference>
<dbReference type="Gene3D" id="1.10.10.10">
    <property type="entry name" value="Winged helix-like DNA-binding domain superfamily/Winged helix DNA-binding domain"/>
    <property type="match status" value="1"/>
</dbReference>
<dbReference type="PROSITE" id="PS50987">
    <property type="entry name" value="HTH_ARSR_2"/>
    <property type="match status" value="1"/>
</dbReference>
<dbReference type="CDD" id="cd00090">
    <property type="entry name" value="HTH_ARSR"/>
    <property type="match status" value="1"/>
</dbReference>
<evidence type="ECO:0000313" key="5">
    <source>
        <dbReference type="EMBL" id="CUS04736.2"/>
    </source>
</evidence>
<dbReference type="PANTHER" id="PTHR33154:SF33">
    <property type="entry name" value="TRANSCRIPTIONAL REPRESSOR SDPR"/>
    <property type="match status" value="1"/>
</dbReference>
<evidence type="ECO:0000256" key="2">
    <source>
        <dbReference type="ARBA" id="ARBA00023125"/>
    </source>
</evidence>
<proteinExistence type="predicted"/>
<dbReference type="EMBL" id="LN890655">
    <property type="protein sequence ID" value="CUS04736.2"/>
    <property type="molecule type" value="Genomic_DNA"/>
</dbReference>
<feature type="domain" description="HTH arsR-type" evidence="4">
    <location>
        <begin position="9"/>
        <end position="103"/>
    </location>
</feature>
<reference evidence="5" key="1">
    <citation type="submission" date="2016-01" db="EMBL/GenBank/DDBJ databases">
        <authorList>
            <person name="Mcilroy J.S."/>
            <person name="Karst M S."/>
            <person name="Albertsen M."/>
        </authorList>
    </citation>
    <scope>NUCLEOTIDE SEQUENCE</scope>
    <source>
        <strain evidence="5">Cfx-K</strain>
    </source>
</reference>